<gene>
    <name evidence="1" type="ORF">FKY71_18615</name>
</gene>
<dbReference type="InterPro" id="IPR035093">
    <property type="entry name" value="RelE/ParE_toxin_dom_sf"/>
</dbReference>
<dbReference type="EMBL" id="VIFK01000515">
    <property type="protein sequence ID" value="TQE92965.1"/>
    <property type="molecule type" value="Genomic_DNA"/>
</dbReference>
<sequence length="181" mass="20224">MTFRIADSFSDSLARLTTQEQKAAKTAAFDLQMSPDTPGLSLHRVDRARDKGFWTARVNRDIRLVLHKTGGDTLLAWVGHHDDAYAWAERRRLESHPRTGAMQIVEIRETVEEVVIQRYVEEAVHKPRLFEAEANDALLSWGVPEDWLDVVRDATEDTVLDIAGHLPAEAGEALLQAATGG</sequence>
<reference evidence="1 2" key="1">
    <citation type="submission" date="2019-06" db="EMBL/GenBank/DDBJ databases">
        <title>Metagenome assembled Genome of Spiribacter salinus SL48-SHIP from the microbial mat of Salt Lake 48 (Novosibirsk region, Russia).</title>
        <authorList>
            <person name="Shipova A."/>
            <person name="Rozanov A.S."/>
            <person name="Bryanskaya A.V."/>
            <person name="Peltek S.E."/>
        </authorList>
    </citation>
    <scope>NUCLEOTIDE SEQUENCE [LARGE SCALE GENOMIC DNA]</scope>
    <source>
        <strain evidence="1">SL48-SHIP-2</strain>
    </source>
</reference>
<organism evidence="1 2">
    <name type="scientific">Spiribacter salinus</name>
    <dbReference type="NCBI Taxonomy" id="1335746"/>
    <lineage>
        <taxon>Bacteria</taxon>
        <taxon>Pseudomonadati</taxon>
        <taxon>Pseudomonadota</taxon>
        <taxon>Gammaproteobacteria</taxon>
        <taxon>Chromatiales</taxon>
        <taxon>Ectothiorhodospiraceae</taxon>
        <taxon>Spiribacter</taxon>
    </lineage>
</organism>
<feature type="non-terminal residue" evidence="1">
    <location>
        <position position="181"/>
    </location>
</feature>
<evidence type="ECO:0000313" key="2">
    <source>
        <dbReference type="Proteomes" id="UP000315400"/>
    </source>
</evidence>
<protein>
    <submittedName>
        <fullName evidence="1">DNA helicase</fullName>
    </submittedName>
</protein>
<dbReference type="Proteomes" id="UP000315400">
    <property type="component" value="Unassembled WGS sequence"/>
</dbReference>
<keyword evidence="1" id="KW-0347">Helicase</keyword>
<keyword evidence="1" id="KW-0067">ATP-binding</keyword>
<name>A0A540V8C1_9GAMM</name>
<accession>A0A540V8C1</accession>
<keyword evidence="1" id="KW-0547">Nucleotide-binding</keyword>
<keyword evidence="1" id="KW-0378">Hydrolase</keyword>
<dbReference type="GO" id="GO:0004386">
    <property type="term" value="F:helicase activity"/>
    <property type="evidence" value="ECO:0007669"/>
    <property type="project" value="UniProtKB-KW"/>
</dbReference>
<dbReference type="SUPFAM" id="SSF143011">
    <property type="entry name" value="RelE-like"/>
    <property type="match status" value="1"/>
</dbReference>
<comment type="caution">
    <text evidence="1">The sequence shown here is derived from an EMBL/GenBank/DDBJ whole genome shotgun (WGS) entry which is preliminary data.</text>
</comment>
<evidence type="ECO:0000313" key="1">
    <source>
        <dbReference type="EMBL" id="TQE92965.1"/>
    </source>
</evidence>
<dbReference type="AlphaFoldDB" id="A0A540V8C1"/>
<proteinExistence type="predicted"/>